<evidence type="ECO:0000313" key="4">
    <source>
        <dbReference type="EMBL" id="KZT00383.1"/>
    </source>
</evidence>
<dbReference type="PANTHER" id="PTHR34987">
    <property type="entry name" value="C, PUTATIVE (AFU_ORTHOLOGUE AFUA_3G02880)-RELATED"/>
    <property type="match status" value="1"/>
</dbReference>
<dbReference type="InParanoid" id="A0A165B6X3"/>
<evidence type="ECO:0000256" key="1">
    <source>
        <dbReference type="SAM" id="SignalP"/>
    </source>
</evidence>
<dbReference type="GO" id="GO:0005975">
    <property type="term" value="P:carbohydrate metabolic process"/>
    <property type="evidence" value="ECO:0007669"/>
    <property type="project" value="InterPro"/>
</dbReference>
<keyword evidence="5" id="KW-1185">Reference proteome</keyword>
<dbReference type="GeneID" id="63827251"/>
<dbReference type="GO" id="GO:0016787">
    <property type="term" value="F:hydrolase activity"/>
    <property type="evidence" value="ECO:0007669"/>
    <property type="project" value="UniProtKB-KW"/>
</dbReference>
<accession>A0A165B6X3</accession>
<gene>
    <name evidence="4" type="ORF">LAESUDRAFT_732317</name>
</gene>
<sequence length="660" mass="71122">MLWSLLFAPLLVAAVHGAAPSGPWDAFNLAPESRAVYPQAVHEYGGDVVGADGLVAKGSATFAGIGAYVTLDFGLEVGGLISMTFDDIAFGSSIALAFTESPLFIRPLESDDSVVASANMSYDGALLVSAPLETGFWTQPSARLRGGFRYLTVTSTSSSNVTISNVSCGISFMPHFENLRNYSGYFYASDLAYSDEDFLTKIWYSGAYTVQTDTIAVNSGREPYVSSPGWLNNATIGVAGPIVVDGAKRDRTVWPGDLGIAVPTQFVSTNDLISTSNALSTLFSLQNPETGQLPYSGPVLDLGNSDTYHAWSLIGAYNYHLYSGDTEWLEEIWTNYTKAVHYLEGLVDDTGLLDVSWPLDWGRLWQGGHNSEANAIYYKVLTNSAELSSYLGDSDLSEAWLTNASALKATFNNAFWVDSEGMYKDNLTSSLFPQDGNSLAVLFNLTESIEQAAAVSEGLTRYWNEIGSVSPELPDTVAPFIGGFELQAHFVAGQDRRAMDFLHREWGYMLYTPLSVQSTMLEGYTANGSLYYRSYDGYDYDASYISHSHGWSTGATSALTYYVLGLTVTSPNGQTWSVAPHTSDLSSAEGGFETALGWYGVQWSSSTAAFNISISTPKGTSGIVELPMNGTVTVDGSAIDGNGSLSIELDGGNHTIRIQN</sequence>
<dbReference type="SUPFAM" id="SSF48208">
    <property type="entry name" value="Six-hairpin glycosidases"/>
    <property type="match status" value="1"/>
</dbReference>
<dbReference type="Proteomes" id="UP000076871">
    <property type="component" value="Unassembled WGS sequence"/>
</dbReference>
<feature type="chain" id="PRO_5007855536" evidence="1">
    <location>
        <begin position="18"/>
        <end position="660"/>
    </location>
</feature>
<dbReference type="InterPro" id="IPR008928">
    <property type="entry name" value="6-hairpin_glycosidase_sf"/>
</dbReference>
<dbReference type="RefSeq" id="XP_040758123.1">
    <property type="nucleotide sequence ID" value="XM_040910222.1"/>
</dbReference>
<dbReference type="AlphaFoldDB" id="A0A165B6X3"/>
<feature type="domain" description="Alpha-L-rhamnosidase C-terminal" evidence="3">
    <location>
        <begin position="574"/>
        <end position="633"/>
    </location>
</feature>
<dbReference type="STRING" id="1314785.A0A165B6X3"/>
<dbReference type="Pfam" id="PF17390">
    <property type="entry name" value="Bac_rhamnosid_C"/>
    <property type="match status" value="1"/>
</dbReference>
<dbReference type="InterPro" id="IPR012341">
    <property type="entry name" value="6hp_glycosidase-like_sf"/>
</dbReference>
<organism evidence="4 5">
    <name type="scientific">Laetiporus sulphureus 93-53</name>
    <dbReference type="NCBI Taxonomy" id="1314785"/>
    <lineage>
        <taxon>Eukaryota</taxon>
        <taxon>Fungi</taxon>
        <taxon>Dikarya</taxon>
        <taxon>Basidiomycota</taxon>
        <taxon>Agaricomycotina</taxon>
        <taxon>Agaricomycetes</taxon>
        <taxon>Polyporales</taxon>
        <taxon>Laetiporus</taxon>
    </lineage>
</organism>
<feature type="signal peptide" evidence="1">
    <location>
        <begin position="1"/>
        <end position="17"/>
    </location>
</feature>
<dbReference type="InterPro" id="IPR035398">
    <property type="entry name" value="Bac_rhamnosid_C"/>
</dbReference>
<dbReference type="PANTHER" id="PTHR34987:SF6">
    <property type="entry name" value="ALPHA-L-RHAMNOSIDASE SIX-HAIRPIN GLYCOSIDASE DOMAIN-CONTAINING PROTEIN"/>
    <property type="match status" value="1"/>
</dbReference>
<dbReference type="InterPro" id="IPR035396">
    <property type="entry name" value="Bac_rhamnosid6H"/>
</dbReference>
<dbReference type="Gene3D" id="2.60.420.10">
    <property type="entry name" value="Maltose phosphorylase, domain 3"/>
    <property type="match status" value="1"/>
</dbReference>
<keyword evidence="4" id="KW-0378">Hydrolase</keyword>
<protein>
    <submittedName>
        <fullName evidence="4">Glycoside hydrolase family 78 protein</fullName>
    </submittedName>
</protein>
<evidence type="ECO:0000259" key="3">
    <source>
        <dbReference type="Pfam" id="PF17390"/>
    </source>
</evidence>
<name>A0A165B6X3_9APHY</name>
<reference evidence="4 5" key="1">
    <citation type="journal article" date="2016" name="Mol. Biol. Evol.">
        <title>Comparative Genomics of Early-Diverging Mushroom-Forming Fungi Provides Insights into the Origins of Lignocellulose Decay Capabilities.</title>
        <authorList>
            <person name="Nagy L.G."/>
            <person name="Riley R."/>
            <person name="Tritt A."/>
            <person name="Adam C."/>
            <person name="Daum C."/>
            <person name="Floudas D."/>
            <person name="Sun H."/>
            <person name="Yadav J.S."/>
            <person name="Pangilinan J."/>
            <person name="Larsson K.H."/>
            <person name="Matsuura K."/>
            <person name="Barry K."/>
            <person name="Labutti K."/>
            <person name="Kuo R."/>
            <person name="Ohm R.A."/>
            <person name="Bhattacharya S.S."/>
            <person name="Shirouzu T."/>
            <person name="Yoshinaga Y."/>
            <person name="Martin F.M."/>
            <person name="Grigoriev I.V."/>
            <person name="Hibbett D.S."/>
        </authorList>
    </citation>
    <scope>NUCLEOTIDE SEQUENCE [LARGE SCALE GENOMIC DNA]</scope>
    <source>
        <strain evidence="4 5">93-53</strain>
    </source>
</reference>
<dbReference type="Pfam" id="PF17389">
    <property type="entry name" value="Bac_rhamnosid6H"/>
    <property type="match status" value="1"/>
</dbReference>
<evidence type="ECO:0000313" key="5">
    <source>
        <dbReference type="Proteomes" id="UP000076871"/>
    </source>
</evidence>
<dbReference type="OrthoDB" id="10036721at2759"/>
<dbReference type="Gene3D" id="1.50.10.10">
    <property type="match status" value="1"/>
</dbReference>
<keyword evidence="1" id="KW-0732">Signal</keyword>
<evidence type="ECO:0000259" key="2">
    <source>
        <dbReference type="Pfam" id="PF17389"/>
    </source>
</evidence>
<feature type="domain" description="Alpha-L-rhamnosidase six-hairpin glycosidase" evidence="2">
    <location>
        <begin position="242"/>
        <end position="461"/>
    </location>
</feature>
<dbReference type="EMBL" id="KV427687">
    <property type="protein sequence ID" value="KZT00383.1"/>
    <property type="molecule type" value="Genomic_DNA"/>
</dbReference>
<proteinExistence type="predicted"/>